<accession>A0A8D8AKI9</accession>
<feature type="transmembrane region" description="Helical" evidence="1">
    <location>
        <begin position="103"/>
        <end position="127"/>
    </location>
</feature>
<evidence type="ECO:0000256" key="1">
    <source>
        <dbReference type="SAM" id="Phobius"/>
    </source>
</evidence>
<organism evidence="2">
    <name type="scientific">Culex pipiens</name>
    <name type="common">House mosquito</name>
    <dbReference type="NCBI Taxonomy" id="7175"/>
    <lineage>
        <taxon>Eukaryota</taxon>
        <taxon>Metazoa</taxon>
        <taxon>Ecdysozoa</taxon>
        <taxon>Arthropoda</taxon>
        <taxon>Hexapoda</taxon>
        <taxon>Insecta</taxon>
        <taxon>Pterygota</taxon>
        <taxon>Neoptera</taxon>
        <taxon>Endopterygota</taxon>
        <taxon>Diptera</taxon>
        <taxon>Nematocera</taxon>
        <taxon>Culicoidea</taxon>
        <taxon>Culicidae</taxon>
        <taxon>Culicinae</taxon>
        <taxon>Culicini</taxon>
        <taxon>Culex</taxon>
        <taxon>Culex</taxon>
    </lineage>
</organism>
<keyword evidence="1" id="KW-0812">Transmembrane</keyword>
<sequence>MSVCKCCYKDQWWKIEYCFLFALLRDPVVECLCVSPAPCRAETFSVGHGSFGFREYFIARYLFFAARSSIKVQLYTILCGLSRFLVGFPTVRCSTFFGRHLQCVCVCVFVFYVCWCAALKIVSHLFASDL</sequence>
<evidence type="ECO:0000313" key="2">
    <source>
        <dbReference type="EMBL" id="CAG6458971.1"/>
    </source>
</evidence>
<dbReference type="AlphaFoldDB" id="A0A8D8AKI9"/>
<protein>
    <submittedName>
        <fullName evidence="2">(northern house mosquito) hypothetical protein</fullName>
    </submittedName>
</protein>
<name>A0A8D8AKI9_CULPI</name>
<proteinExistence type="predicted"/>
<dbReference type="EMBL" id="HBUE01036603">
    <property type="protein sequence ID" value="CAG6458971.1"/>
    <property type="molecule type" value="Transcribed_RNA"/>
</dbReference>
<keyword evidence="1" id="KW-0472">Membrane</keyword>
<keyword evidence="1" id="KW-1133">Transmembrane helix</keyword>
<reference evidence="2" key="1">
    <citation type="submission" date="2021-05" db="EMBL/GenBank/DDBJ databases">
        <authorList>
            <person name="Alioto T."/>
            <person name="Alioto T."/>
            <person name="Gomez Garrido J."/>
        </authorList>
    </citation>
    <scope>NUCLEOTIDE SEQUENCE</scope>
</reference>